<dbReference type="Proteomes" id="UP001058461">
    <property type="component" value="Chromosome"/>
</dbReference>
<reference evidence="1" key="1">
    <citation type="submission" date="2021-04" db="EMBL/GenBank/DDBJ databases">
        <title>Oceanospirillales bacteria with DddD are important DMSP degraders in coastal seawater.</title>
        <authorList>
            <person name="Liu J."/>
        </authorList>
    </citation>
    <scope>NUCLEOTIDE SEQUENCE</scope>
    <source>
        <strain evidence="1">D13-1</strain>
    </source>
</reference>
<accession>A0ABY5HMP2</accession>
<protein>
    <recommendedName>
        <fullName evidence="3">YubB ferredoxin-like domain-containing protein</fullName>
    </recommendedName>
</protein>
<evidence type="ECO:0000313" key="1">
    <source>
        <dbReference type="EMBL" id="UTW13374.1"/>
    </source>
</evidence>
<gene>
    <name evidence="1" type="ORF">KDW95_06900</name>
</gene>
<dbReference type="RefSeq" id="WP_255855555.1">
    <property type="nucleotide sequence ID" value="NZ_CP073347.1"/>
</dbReference>
<organism evidence="1 2">
    <name type="scientific">Marinobacterium rhizophilum</name>
    <dbReference type="NCBI Taxonomy" id="420402"/>
    <lineage>
        <taxon>Bacteria</taxon>
        <taxon>Pseudomonadati</taxon>
        <taxon>Pseudomonadota</taxon>
        <taxon>Gammaproteobacteria</taxon>
        <taxon>Oceanospirillales</taxon>
        <taxon>Oceanospirillaceae</taxon>
        <taxon>Marinobacterium</taxon>
    </lineage>
</organism>
<evidence type="ECO:0000313" key="2">
    <source>
        <dbReference type="Proteomes" id="UP001058461"/>
    </source>
</evidence>
<sequence>MDKFTFNRGTWEDGNSLSDWQDDEEFGQYLERNGFSPFKKTYGDENSTSINIYTSKHTCSFYADVCLDGGSIYEVLLPDFPSMMMFIKDYGSVVTAVTACEYQQDTLNLHEKRFLVEHGHPTYDICDQCDPVTWEQRLQRHRG</sequence>
<evidence type="ECO:0008006" key="3">
    <source>
        <dbReference type="Google" id="ProtNLM"/>
    </source>
</evidence>
<proteinExistence type="predicted"/>
<name>A0ABY5HMP2_9GAMM</name>
<keyword evidence="2" id="KW-1185">Reference proteome</keyword>
<dbReference type="EMBL" id="CP073347">
    <property type="protein sequence ID" value="UTW13374.1"/>
    <property type="molecule type" value="Genomic_DNA"/>
</dbReference>